<sequence length="110" mass="12159">MIKDIFHTNKTNRLIRVAFTMLATMCAIHSTQAQQTKHVNPWTAKELGKLPPIASLTDGVWLKGDLHVHSSHSTDGVNPGPERHPVKTIIAFAKSVDFGFIGITDHDNHV</sequence>
<dbReference type="AlphaFoldDB" id="A0A521D247"/>
<keyword evidence="2" id="KW-1185">Reference proteome</keyword>
<protein>
    <recommendedName>
        <fullName evidence="3">PHP domain-containing protein</fullName>
    </recommendedName>
</protein>
<dbReference type="Proteomes" id="UP000320300">
    <property type="component" value="Unassembled WGS sequence"/>
</dbReference>
<gene>
    <name evidence="1" type="ORF">SAMN06265348_104390</name>
</gene>
<proteinExistence type="predicted"/>
<dbReference type="InterPro" id="IPR016195">
    <property type="entry name" value="Pol/histidinol_Pase-like"/>
</dbReference>
<evidence type="ECO:0000313" key="2">
    <source>
        <dbReference type="Proteomes" id="UP000320300"/>
    </source>
</evidence>
<dbReference type="Gene3D" id="3.20.20.140">
    <property type="entry name" value="Metal-dependent hydrolases"/>
    <property type="match status" value="1"/>
</dbReference>
<evidence type="ECO:0008006" key="3">
    <source>
        <dbReference type="Google" id="ProtNLM"/>
    </source>
</evidence>
<name>A0A521D247_9SPHI</name>
<dbReference type="SUPFAM" id="SSF89550">
    <property type="entry name" value="PHP domain-like"/>
    <property type="match status" value="1"/>
</dbReference>
<evidence type="ECO:0000313" key="1">
    <source>
        <dbReference type="EMBL" id="SMO65766.1"/>
    </source>
</evidence>
<organism evidence="1 2">
    <name type="scientific">Pedobacter westerhofensis</name>
    <dbReference type="NCBI Taxonomy" id="425512"/>
    <lineage>
        <taxon>Bacteria</taxon>
        <taxon>Pseudomonadati</taxon>
        <taxon>Bacteroidota</taxon>
        <taxon>Sphingobacteriia</taxon>
        <taxon>Sphingobacteriales</taxon>
        <taxon>Sphingobacteriaceae</taxon>
        <taxon>Pedobacter</taxon>
    </lineage>
</organism>
<dbReference type="EMBL" id="FXTN01000004">
    <property type="protein sequence ID" value="SMO65766.1"/>
    <property type="molecule type" value="Genomic_DNA"/>
</dbReference>
<dbReference type="RefSeq" id="WP_221931324.1">
    <property type="nucleotide sequence ID" value="NZ_CBCSJO010000001.1"/>
</dbReference>
<accession>A0A521D247</accession>
<reference evidence="1 2" key="1">
    <citation type="submission" date="2017-05" db="EMBL/GenBank/DDBJ databases">
        <authorList>
            <person name="Varghese N."/>
            <person name="Submissions S."/>
        </authorList>
    </citation>
    <scope>NUCLEOTIDE SEQUENCE [LARGE SCALE GENOMIC DNA]</scope>
    <source>
        <strain evidence="1 2">DSM 19036</strain>
    </source>
</reference>